<dbReference type="AlphaFoldDB" id="A0A3N2BYT7"/>
<evidence type="ECO:0000313" key="2">
    <source>
        <dbReference type="EMBL" id="ROR80411.1"/>
    </source>
</evidence>
<dbReference type="RefSeq" id="WP_085512069.1">
    <property type="nucleotide sequence ID" value="NZ_FXAP01000003.1"/>
</dbReference>
<reference evidence="2 3" key="1">
    <citation type="submission" date="2018-11" db="EMBL/GenBank/DDBJ databases">
        <title>Sequencing the genomes of 1000 actinobacteria strains.</title>
        <authorList>
            <person name="Klenk H.-P."/>
        </authorList>
    </citation>
    <scope>NUCLEOTIDE SEQUENCE [LARGE SCALE GENOMIC DNA]</scope>
    <source>
        <strain evidence="2 3">DSM 14012</strain>
    </source>
</reference>
<feature type="domain" description="DUF7882" evidence="1">
    <location>
        <begin position="1"/>
        <end position="91"/>
    </location>
</feature>
<keyword evidence="3" id="KW-1185">Reference proteome</keyword>
<sequence>MGFLRLGALRSQVDDQTLAHLERVILTRMLGERSFRLQLHRGRFQSSEPITVSPEQPIVFAFDAEFEPPIDERMAAEMLEEIEITGGLHVVVA</sequence>
<evidence type="ECO:0000259" key="1">
    <source>
        <dbReference type="Pfam" id="PF25355"/>
    </source>
</evidence>
<dbReference type="Pfam" id="PF25355">
    <property type="entry name" value="DUF7882"/>
    <property type="match status" value="1"/>
</dbReference>
<organism evidence="2 3">
    <name type="scientific">Plantibacter flavus</name>
    <dbReference type="NCBI Taxonomy" id="150123"/>
    <lineage>
        <taxon>Bacteria</taxon>
        <taxon>Bacillati</taxon>
        <taxon>Actinomycetota</taxon>
        <taxon>Actinomycetes</taxon>
        <taxon>Micrococcales</taxon>
        <taxon>Microbacteriaceae</taxon>
        <taxon>Plantibacter</taxon>
    </lineage>
</organism>
<dbReference type="EMBL" id="RKHL01000001">
    <property type="protein sequence ID" value="ROR80411.1"/>
    <property type="molecule type" value="Genomic_DNA"/>
</dbReference>
<accession>A0A3N2BYT7</accession>
<proteinExistence type="predicted"/>
<dbReference type="Proteomes" id="UP000266915">
    <property type="component" value="Unassembled WGS sequence"/>
</dbReference>
<dbReference type="InterPro" id="IPR057204">
    <property type="entry name" value="DUF7882"/>
</dbReference>
<protein>
    <recommendedName>
        <fullName evidence="1">DUF7882 domain-containing protein</fullName>
    </recommendedName>
</protein>
<evidence type="ECO:0000313" key="3">
    <source>
        <dbReference type="Proteomes" id="UP000266915"/>
    </source>
</evidence>
<comment type="caution">
    <text evidence="2">The sequence shown here is derived from an EMBL/GenBank/DDBJ whole genome shotgun (WGS) entry which is preliminary data.</text>
</comment>
<gene>
    <name evidence="2" type="ORF">EDD42_0452</name>
</gene>
<name>A0A3N2BYT7_9MICO</name>